<proteinExistence type="predicted"/>
<organism evidence="2 3">
    <name type="scientific">Antarcticibacterium flavum</name>
    <dbReference type="NCBI Taxonomy" id="2058175"/>
    <lineage>
        <taxon>Bacteria</taxon>
        <taxon>Pseudomonadati</taxon>
        <taxon>Bacteroidota</taxon>
        <taxon>Flavobacteriia</taxon>
        <taxon>Flavobacteriales</taxon>
        <taxon>Flavobacteriaceae</taxon>
        <taxon>Antarcticibacterium</taxon>
    </lineage>
</organism>
<dbReference type="EMBL" id="CP040812">
    <property type="protein sequence ID" value="QCY69099.1"/>
    <property type="molecule type" value="Genomic_DNA"/>
</dbReference>
<dbReference type="KEGG" id="afla:FHG64_06590"/>
<dbReference type="RefSeq" id="WP_139065675.1">
    <property type="nucleotide sequence ID" value="NZ_CP040812.1"/>
</dbReference>
<dbReference type="OrthoDB" id="1445145at2"/>
<keyword evidence="1" id="KW-0732">Signal</keyword>
<gene>
    <name evidence="2" type="ORF">FHG64_06590</name>
</gene>
<keyword evidence="3" id="KW-1185">Reference proteome</keyword>
<protein>
    <recommendedName>
        <fullName evidence="4">Nuclear transport factor 2 family protein</fullName>
    </recommendedName>
</protein>
<feature type="signal peptide" evidence="1">
    <location>
        <begin position="1"/>
        <end position="21"/>
    </location>
</feature>
<evidence type="ECO:0008006" key="4">
    <source>
        <dbReference type="Google" id="ProtNLM"/>
    </source>
</evidence>
<reference evidence="2 3" key="1">
    <citation type="submission" date="2019-06" db="EMBL/GenBank/DDBJ databases">
        <title>Complete genome sequence of Antarcticibacterium flavum KCTC 52984T from an Antarctic marine sediment.</title>
        <authorList>
            <person name="Lee Y.M."/>
            <person name="Shin S.C."/>
        </authorList>
    </citation>
    <scope>NUCLEOTIDE SEQUENCE [LARGE SCALE GENOMIC DNA]</scope>
    <source>
        <strain evidence="2 3">KCTC 52984</strain>
    </source>
</reference>
<sequence>MRIIKLFFLLPALFLSTLTPAQSDERILMVKGIYAALEEGDASSRYMAALPAGIEQEQVKEINNNNGFSISSILKKEWESLEFKNLQFEPEGKNMIYVSGIVKGRKATECDHLSKRFRHSWVFEKGKIVKFSE</sequence>
<dbReference type="Proteomes" id="UP000309016">
    <property type="component" value="Chromosome"/>
</dbReference>
<dbReference type="AlphaFoldDB" id="A0A5B7X1B6"/>
<name>A0A5B7X1B6_9FLAO</name>
<evidence type="ECO:0000313" key="3">
    <source>
        <dbReference type="Proteomes" id="UP000309016"/>
    </source>
</evidence>
<accession>A0A5B7X1B6</accession>
<evidence type="ECO:0000313" key="2">
    <source>
        <dbReference type="EMBL" id="QCY69099.1"/>
    </source>
</evidence>
<evidence type="ECO:0000256" key="1">
    <source>
        <dbReference type="SAM" id="SignalP"/>
    </source>
</evidence>
<feature type="chain" id="PRO_5022781019" description="Nuclear transport factor 2 family protein" evidence="1">
    <location>
        <begin position="22"/>
        <end position="133"/>
    </location>
</feature>